<feature type="compositionally biased region" description="Low complexity" evidence="1">
    <location>
        <begin position="569"/>
        <end position="585"/>
    </location>
</feature>
<sequence>MGFLKRIFSIGSKKQKKRQQVPDDLPPPLPSIDEERRRKLEEEEHEAAVGRLLRSSSSRFAVVKEVDYSNLPPLPHPINDVLAQCAPQQREKTPSLRPSASTLSLASSTFSHHSTYSVTVHDRQRHAATEFPNANGELLKTPTNHRQRNESNRANGHQLGLRSDPSVASLIELYDDHGRLPPETFSNSPPQEKHGRQQKKRNGSTLRELLGAPDSIGSKANSAAESDISWAERFLGEVESASSHTSSYGPHTPTDTANDRTAISRPHDITFSTDLSTSFIDDPAITSLEVELSDTSIPDPAAKGNNPYKNIGPNTPQRASQVFSFLTKRNTIHDGRSLQDLPSAFSSSSEISHENLRSRFSTDGSQYGASPTPRKGRNSYGPFQETMETPMPPPRVPDDGPPEPTQHQVHVLMTGPTKVIVTAPTPGAGPTPSRIPIRGPRQPPKRRSSSSRRPPMLTHRMNSSVPSRISSKDSLTSIPQRKPHRRATSHGSTISAASSTAEADAMATVRVLDNLTRNKTYHNSPSRGDKENQLGLTARVELPSTPLRKGSSLFRKVVTPSMFQPPVYSESRSASPAELSSELSPVGKQMMLDARKQRMRTREAENRSGRRAVIGSRI</sequence>
<evidence type="ECO:0000313" key="2">
    <source>
        <dbReference type="EMBL" id="KAF9454257.1"/>
    </source>
</evidence>
<evidence type="ECO:0000256" key="1">
    <source>
        <dbReference type="SAM" id="MobiDB-lite"/>
    </source>
</evidence>
<protein>
    <submittedName>
        <fullName evidence="2">Uncharacterized protein</fullName>
    </submittedName>
</protein>
<feature type="compositionally biased region" description="Polar residues" evidence="1">
    <location>
        <begin position="516"/>
        <end position="526"/>
    </location>
</feature>
<feature type="region of interest" description="Disordered" evidence="1">
    <location>
        <begin position="516"/>
        <end position="535"/>
    </location>
</feature>
<reference evidence="2" key="1">
    <citation type="submission" date="2020-11" db="EMBL/GenBank/DDBJ databases">
        <authorList>
            <consortium name="DOE Joint Genome Institute"/>
            <person name="Ahrendt S."/>
            <person name="Riley R."/>
            <person name="Andreopoulos W."/>
            <person name="Labutti K."/>
            <person name="Pangilinan J."/>
            <person name="Ruiz-Duenas F.J."/>
            <person name="Barrasa J.M."/>
            <person name="Sanchez-Garcia M."/>
            <person name="Camarero S."/>
            <person name="Miyauchi S."/>
            <person name="Serrano A."/>
            <person name="Linde D."/>
            <person name="Babiker R."/>
            <person name="Drula E."/>
            <person name="Ayuso-Fernandez I."/>
            <person name="Pacheco R."/>
            <person name="Padilla G."/>
            <person name="Ferreira P."/>
            <person name="Barriuso J."/>
            <person name="Kellner H."/>
            <person name="Castanera R."/>
            <person name="Alfaro M."/>
            <person name="Ramirez L."/>
            <person name="Pisabarro A.G."/>
            <person name="Kuo A."/>
            <person name="Tritt A."/>
            <person name="Lipzen A."/>
            <person name="He G."/>
            <person name="Yan M."/>
            <person name="Ng V."/>
            <person name="Cullen D."/>
            <person name="Martin F."/>
            <person name="Rosso M.-N."/>
            <person name="Henrissat B."/>
            <person name="Hibbett D."/>
            <person name="Martinez A.T."/>
            <person name="Grigoriev I.V."/>
        </authorList>
    </citation>
    <scope>NUCLEOTIDE SEQUENCE</scope>
    <source>
        <strain evidence="2">MF-IS2</strain>
    </source>
</reference>
<feature type="region of interest" description="Disordered" evidence="1">
    <location>
        <begin position="295"/>
        <end position="317"/>
    </location>
</feature>
<name>A0A9P5XPN7_9AGAR</name>
<feature type="region of interest" description="Disordered" evidence="1">
    <location>
        <begin position="130"/>
        <end position="162"/>
    </location>
</feature>
<feature type="region of interest" description="Disordered" evidence="1">
    <location>
        <begin position="12"/>
        <end position="49"/>
    </location>
</feature>
<feature type="compositionally biased region" description="Basic and acidic residues" evidence="1">
    <location>
        <begin position="33"/>
        <end position="48"/>
    </location>
</feature>
<organism evidence="2 3">
    <name type="scientific">Macrolepiota fuliginosa MF-IS2</name>
    <dbReference type="NCBI Taxonomy" id="1400762"/>
    <lineage>
        <taxon>Eukaryota</taxon>
        <taxon>Fungi</taxon>
        <taxon>Dikarya</taxon>
        <taxon>Basidiomycota</taxon>
        <taxon>Agaricomycotina</taxon>
        <taxon>Agaricomycetes</taxon>
        <taxon>Agaricomycetidae</taxon>
        <taxon>Agaricales</taxon>
        <taxon>Agaricineae</taxon>
        <taxon>Agaricaceae</taxon>
        <taxon>Macrolepiota</taxon>
    </lineage>
</organism>
<feature type="compositionally biased region" description="Polar residues" evidence="1">
    <location>
        <begin position="241"/>
        <end position="261"/>
    </location>
</feature>
<accession>A0A9P5XPN7</accession>
<feature type="region of interest" description="Disordered" evidence="1">
    <location>
        <begin position="177"/>
        <end position="220"/>
    </location>
</feature>
<feature type="compositionally biased region" description="Basic and acidic residues" evidence="1">
    <location>
        <begin position="593"/>
        <end position="608"/>
    </location>
</feature>
<feature type="region of interest" description="Disordered" evidence="1">
    <location>
        <begin position="334"/>
        <end position="408"/>
    </location>
</feature>
<feature type="compositionally biased region" description="Low complexity" evidence="1">
    <location>
        <begin position="489"/>
        <end position="502"/>
    </location>
</feature>
<keyword evidence="3" id="KW-1185">Reference proteome</keyword>
<feature type="region of interest" description="Disordered" evidence="1">
    <location>
        <begin position="567"/>
        <end position="618"/>
    </location>
</feature>
<feature type="compositionally biased region" description="Polar residues" evidence="1">
    <location>
        <begin position="358"/>
        <end position="369"/>
    </location>
</feature>
<evidence type="ECO:0000313" key="3">
    <source>
        <dbReference type="Proteomes" id="UP000807342"/>
    </source>
</evidence>
<feature type="region of interest" description="Disordered" evidence="1">
    <location>
        <begin position="420"/>
        <end position="502"/>
    </location>
</feature>
<dbReference type="EMBL" id="MU151055">
    <property type="protein sequence ID" value="KAF9454257.1"/>
    <property type="molecule type" value="Genomic_DNA"/>
</dbReference>
<dbReference type="OrthoDB" id="3168838at2759"/>
<dbReference type="AlphaFoldDB" id="A0A9P5XPN7"/>
<feature type="region of interest" description="Disordered" evidence="1">
    <location>
        <begin position="241"/>
        <end position="264"/>
    </location>
</feature>
<dbReference type="Proteomes" id="UP000807342">
    <property type="component" value="Unassembled WGS sequence"/>
</dbReference>
<feature type="compositionally biased region" description="Low complexity" evidence="1">
    <location>
        <begin position="422"/>
        <end position="432"/>
    </location>
</feature>
<feature type="compositionally biased region" description="Polar residues" evidence="1">
    <location>
        <begin position="460"/>
        <end position="479"/>
    </location>
</feature>
<gene>
    <name evidence="2" type="ORF">P691DRAFT_692828</name>
</gene>
<comment type="caution">
    <text evidence="2">The sequence shown here is derived from an EMBL/GenBank/DDBJ whole genome shotgun (WGS) entry which is preliminary data.</text>
</comment>
<proteinExistence type="predicted"/>